<dbReference type="InterPro" id="IPR005490">
    <property type="entry name" value="LD_TPept_cat_dom"/>
</dbReference>
<accession>A0A1G7RNT1</accession>
<dbReference type="InterPro" id="IPR050979">
    <property type="entry name" value="LD-transpeptidase"/>
</dbReference>
<keyword evidence="11" id="KW-1185">Reference proteome</keyword>
<evidence type="ECO:0000256" key="3">
    <source>
        <dbReference type="ARBA" id="ARBA00022960"/>
    </source>
</evidence>
<feature type="chain" id="PRO_5011609018" evidence="8">
    <location>
        <begin position="22"/>
        <end position="385"/>
    </location>
</feature>
<proteinExistence type="predicted"/>
<keyword evidence="4 7" id="KW-0573">Peptidoglycan synthesis</keyword>
<dbReference type="GO" id="GO:0071555">
    <property type="term" value="P:cell wall organization"/>
    <property type="evidence" value="ECO:0007669"/>
    <property type="project" value="UniProtKB-UniRule"/>
</dbReference>
<dbReference type="EMBL" id="FNBE01000009">
    <property type="protein sequence ID" value="SDG12411.1"/>
    <property type="molecule type" value="Genomic_DNA"/>
</dbReference>
<dbReference type="Gene3D" id="2.60.40.3710">
    <property type="match status" value="1"/>
</dbReference>
<evidence type="ECO:0000256" key="8">
    <source>
        <dbReference type="SAM" id="SignalP"/>
    </source>
</evidence>
<dbReference type="Gene3D" id="2.60.40.3780">
    <property type="match status" value="1"/>
</dbReference>
<evidence type="ECO:0000256" key="2">
    <source>
        <dbReference type="ARBA" id="ARBA00022679"/>
    </source>
</evidence>
<dbReference type="CDD" id="cd16913">
    <property type="entry name" value="YkuD_like"/>
    <property type="match status" value="1"/>
</dbReference>
<dbReference type="OrthoDB" id="5242354at2"/>
<comment type="pathway">
    <text evidence="1 7">Cell wall biogenesis; peptidoglycan biosynthesis.</text>
</comment>
<feature type="active site" description="Nucleophile" evidence="7">
    <location>
        <position position="332"/>
    </location>
</feature>
<dbReference type="Pfam" id="PF03734">
    <property type="entry name" value="YkuD"/>
    <property type="match status" value="1"/>
</dbReference>
<feature type="signal peptide" evidence="8">
    <location>
        <begin position="1"/>
        <end position="21"/>
    </location>
</feature>
<dbReference type="STRING" id="366584.SAMN05216377_10988"/>
<evidence type="ECO:0000259" key="9">
    <source>
        <dbReference type="PROSITE" id="PS52029"/>
    </source>
</evidence>
<dbReference type="SUPFAM" id="SSF141523">
    <property type="entry name" value="L,D-transpeptidase catalytic domain-like"/>
    <property type="match status" value="1"/>
</dbReference>
<dbReference type="Pfam" id="PF17964">
    <property type="entry name" value="Big_10"/>
    <property type="match status" value="1"/>
</dbReference>
<dbReference type="InterPro" id="IPR038063">
    <property type="entry name" value="Transpep_catalytic_dom"/>
</dbReference>
<dbReference type="PROSITE" id="PS52029">
    <property type="entry name" value="LD_TPASE"/>
    <property type="match status" value="1"/>
</dbReference>
<keyword evidence="10" id="KW-0449">Lipoprotein</keyword>
<keyword evidence="3 7" id="KW-0133">Cell shape</keyword>
<dbReference type="UniPathway" id="UPA00219"/>
<dbReference type="GO" id="GO:0018104">
    <property type="term" value="P:peptidoglycan-protein cross-linking"/>
    <property type="evidence" value="ECO:0007669"/>
    <property type="project" value="TreeGrafter"/>
</dbReference>
<keyword evidence="6 7" id="KW-0961">Cell wall biogenesis/degradation</keyword>
<dbReference type="GO" id="GO:0008360">
    <property type="term" value="P:regulation of cell shape"/>
    <property type="evidence" value="ECO:0007669"/>
    <property type="project" value="UniProtKB-UniRule"/>
</dbReference>
<evidence type="ECO:0000256" key="1">
    <source>
        <dbReference type="ARBA" id="ARBA00004752"/>
    </source>
</evidence>
<dbReference type="GO" id="GO:0016746">
    <property type="term" value="F:acyltransferase activity"/>
    <property type="evidence" value="ECO:0007669"/>
    <property type="project" value="UniProtKB-KW"/>
</dbReference>
<protein>
    <submittedName>
        <fullName evidence="10">Lipoprotein-anchoring transpeptidase ErfK/SrfK</fullName>
    </submittedName>
</protein>
<feature type="active site" description="Proton donor/acceptor" evidence="7">
    <location>
        <position position="314"/>
    </location>
</feature>
<evidence type="ECO:0000313" key="11">
    <source>
        <dbReference type="Proteomes" id="UP000198967"/>
    </source>
</evidence>
<dbReference type="PANTHER" id="PTHR30582">
    <property type="entry name" value="L,D-TRANSPEPTIDASE"/>
    <property type="match status" value="1"/>
</dbReference>
<feature type="domain" description="L,D-TPase catalytic" evidence="9">
    <location>
        <begin position="236"/>
        <end position="356"/>
    </location>
</feature>
<dbReference type="InterPro" id="IPR041280">
    <property type="entry name" value="Big_10"/>
</dbReference>
<evidence type="ECO:0000313" key="10">
    <source>
        <dbReference type="EMBL" id="SDG12411.1"/>
    </source>
</evidence>
<dbReference type="RefSeq" id="WP_093085032.1">
    <property type="nucleotide sequence ID" value="NZ_FNBE01000009.1"/>
</dbReference>
<name>A0A1G7RNT1_PSEOR</name>
<reference evidence="10 11" key="1">
    <citation type="submission" date="2016-10" db="EMBL/GenBank/DDBJ databases">
        <authorList>
            <person name="de Groot N.N."/>
        </authorList>
    </citation>
    <scope>NUCLEOTIDE SEQUENCE [LARGE SCALE GENOMIC DNA]</scope>
    <source>
        <strain evidence="10 11">CGMCC 4.3143</strain>
    </source>
</reference>
<dbReference type="AlphaFoldDB" id="A0A1G7RNT1"/>
<evidence type="ECO:0000256" key="5">
    <source>
        <dbReference type="ARBA" id="ARBA00023315"/>
    </source>
</evidence>
<organism evidence="10 11">
    <name type="scientific">Pseudonocardia oroxyli</name>
    <dbReference type="NCBI Taxonomy" id="366584"/>
    <lineage>
        <taxon>Bacteria</taxon>
        <taxon>Bacillati</taxon>
        <taxon>Actinomycetota</taxon>
        <taxon>Actinomycetes</taxon>
        <taxon>Pseudonocardiales</taxon>
        <taxon>Pseudonocardiaceae</taxon>
        <taxon>Pseudonocardia</taxon>
    </lineage>
</organism>
<gene>
    <name evidence="10" type="ORF">SAMN05216377_10988</name>
</gene>
<sequence>MRRLLLVLAVILVGTVGVVTAATAAGRGGPGLPTLLAKSATVAYAPGPGATDVAPTAPATVTVSDGTFAQVSLVNAKGEPVAGTLTGNTWSTTEPLGYDAQYTWTGTAVGADGVAVPLAGGFHTLAPAKVVRGVLNIGDGRTVGVAAPIEIQFNAHVEDRAAVERALTVETSVPVEGAWGWLPDEAGGSRVHWRPKEYWPAYTKVHVGAKLYGVSYGGGRYGAADVTSDFEIGRAQIVKADAQSFRMVVERDGQQVADYPASYGLASDPDRNTRSGVHVVTEKFTDKRMTSQQYGYDVMEKWAVRMSNNGEFIHANPASAGAQGSSNVTHGCINLSTENARAYYDTALYGDPVEVTGTPVQLSARDGDVWDWTLSWAQWQELSAL</sequence>
<dbReference type="GO" id="GO:0005576">
    <property type="term" value="C:extracellular region"/>
    <property type="evidence" value="ECO:0007669"/>
    <property type="project" value="TreeGrafter"/>
</dbReference>
<dbReference type="CDD" id="cd13432">
    <property type="entry name" value="LDT_IgD_like_2"/>
    <property type="match status" value="1"/>
</dbReference>
<dbReference type="PANTHER" id="PTHR30582:SF2">
    <property type="entry name" value="L,D-TRANSPEPTIDASE YCIB-RELATED"/>
    <property type="match status" value="1"/>
</dbReference>
<dbReference type="Proteomes" id="UP000198967">
    <property type="component" value="Unassembled WGS sequence"/>
</dbReference>
<evidence type="ECO:0000256" key="6">
    <source>
        <dbReference type="ARBA" id="ARBA00023316"/>
    </source>
</evidence>
<evidence type="ECO:0000256" key="7">
    <source>
        <dbReference type="PROSITE-ProRule" id="PRU01373"/>
    </source>
</evidence>
<keyword evidence="8" id="KW-0732">Signal</keyword>
<keyword evidence="2" id="KW-0808">Transferase</keyword>
<dbReference type="Gene3D" id="2.40.440.10">
    <property type="entry name" value="L,D-transpeptidase catalytic domain-like"/>
    <property type="match status" value="1"/>
</dbReference>
<dbReference type="GO" id="GO:0071972">
    <property type="term" value="F:peptidoglycan L,D-transpeptidase activity"/>
    <property type="evidence" value="ECO:0007669"/>
    <property type="project" value="TreeGrafter"/>
</dbReference>
<evidence type="ECO:0000256" key="4">
    <source>
        <dbReference type="ARBA" id="ARBA00022984"/>
    </source>
</evidence>
<keyword evidence="5" id="KW-0012">Acyltransferase</keyword>